<sequence>ELLRINTRTGRDSVVNLKDQRGLTPLAEAALAGAPEIMSLLLKQKDIKVSTAITDAQGATLLHTAAAGGSIVWLFFL</sequence>
<reference evidence="1 2" key="1">
    <citation type="submission" date="2011-02" db="EMBL/GenBank/DDBJ databases">
        <title>The Genome Sequence of Sphaeroforma arctica JP610.</title>
        <authorList>
            <consortium name="The Broad Institute Genome Sequencing Platform"/>
            <person name="Russ C."/>
            <person name="Cuomo C."/>
            <person name="Young S.K."/>
            <person name="Zeng Q."/>
            <person name="Gargeya S."/>
            <person name="Alvarado L."/>
            <person name="Berlin A."/>
            <person name="Chapman S.B."/>
            <person name="Chen Z."/>
            <person name="Freedman E."/>
            <person name="Gellesch M."/>
            <person name="Goldberg J."/>
            <person name="Griggs A."/>
            <person name="Gujja S."/>
            <person name="Heilman E."/>
            <person name="Heiman D."/>
            <person name="Howarth C."/>
            <person name="Mehta T."/>
            <person name="Neiman D."/>
            <person name="Pearson M."/>
            <person name="Roberts A."/>
            <person name="Saif S."/>
            <person name="Shea T."/>
            <person name="Shenoy N."/>
            <person name="Sisk P."/>
            <person name="Stolte C."/>
            <person name="Sykes S."/>
            <person name="White J."/>
            <person name="Yandava C."/>
            <person name="Burger G."/>
            <person name="Gray M.W."/>
            <person name="Holland P.W.H."/>
            <person name="King N."/>
            <person name="Lang F.B.F."/>
            <person name="Roger A.J."/>
            <person name="Ruiz-Trillo I."/>
            <person name="Haas B."/>
            <person name="Nusbaum C."/>
            <person name="Birren B."/>
        </authorList>
    </citation>
    <scope>NUCLEOTIDE SEQUENCE [LARGE SCALE GENOMIC DNA]</scope>
    <source>
        <strain evidence="1 2">JP610</strain>
    </source>
</reference>
<feature type="non-terminal residue" evidence="1">
    <location>
        <position position="1"/>
    </location>
</feature>
<dbReference type="Proteomes" id="UP000054560">
    <property type="component" value="Unassembled WGS sequence"/>
</dbReference>
<dbReference type="Gene3D" id="1.25.40.20">
    <property type="entry name" value="Ankyrin repeat-containing domain"/>
    <property type="match status" value="1"/>
</dbReference>
<accession>A0A0L0F012</accession>
<name>A0A0L0F012_9EUKA</name>
<gene>
    <name evidence="1" type="ORF">SARC_17446</name>
</gene>
<dbReference type="SUPFAM" id="SSF48403">
    <property type="entry name" value="Ankyrin repeat"/>
    <property type="match status" value="1"/>
</dbReference>
<dbReference type="AlphaFoldDB" id="A0A0L0F012"/>
<protein>
    <submittedName>
        <fullName evidence="1">Uncharacterized protein</fullName>
    </submittedName>
</protein>
<dbReference type="InterPro" id="IPR036770">
    <property type="entry name" value="Ankyrin_rpt-contain_sf"/>
</dbReference>
<dbReference type="Pfam" id="PF12796">
    <property type="entry name" value="Ank_2"/>
    <property type="match status" value="1"/>
</dbReference>
<dbReference type="GeneID" id="25917950"/>
<dbReference type="EMBL" id="KQ252394">
    <property type="protein sequence ID" value="KNC70032.1"/>
    <property type="molecule type" value="Genomic_DNA"/>
</dbReference>
<organism evidence="1 2">
    <name type="scientific">Sphaeroforma arctica JP610</name>
    <dbReference type="NCBI Taxonomy" id="667725"/>
    <lineage>
        <taxon>Eukaryota</taxon>
        <taxon>Ichthyosporea</taxon>
        <taxon>Ichthyophonida</taxon>
        <taxon>Sphaeroforma</taxon>
    </lineage>
</organism>
<evidence type="ECO:0000313" key="2">
    <source>
        <dbReference type="Proteomes" id="UP000054560"/>
    </source>
</evidence>
<keyword evidence="2" id="KW-1185">Reference proteome</keyword>
<evidence type="ECO:0000313" key="1">
    <source>
        <dbReference type="EMBL" id="KNC70032.1"/>
    </source>
</evidence>
<dbReference type="RefSeq" id="XP_014143934.1">
    <property type="nucleotide sequence ID" value="XM_014288459.1"/>
</dbReference>
<proteinExistence type="predicted"/>
<dbReference type="InterPro" id="IPR002110">
    <property type="entry name" value="Ankyrin_rpt"/>
</dbReference>